<dbReference type="OrthoDB" id="272266at2759"/>
<comment type="similarity">
    <text evidence="2">Belongs to the HOP2 family.</text>
</comment>
<dbReference type="InterPro" id="IPR036388">
    <property type="entry name" value="WH-like_DNA-bd_sf"/>
</dbReference>
<dbReference type="AlphaFoldDB" id="A0A180G822"/>
<evidence type="ECO:0000259" key="8">
    <source>
        <dbReference type="Pfam" id="PF07106"/>
    </source>
</evidence>
<reference evidence="10" key="4">
    <citation type="submission" date="2025-05" db="UniProtKB">
        <authorList>
            <consortium name="EnsemblFungi"/>
        </authorList>
    </citation>
    <scope>IDENTIFICATION</scope>
    <source>
        <strain evidence="10">isolate 1-1 / race 1 (BBBD)</strain>
    </source>
</reference>
<keyword evidence="4" id="KW-0539">Nucleus</keyword>
<sequence length="250" mass="28250">MTTKANAKNEKIDYLKGAEAESKISANLKVIKKADVLKCLTYLHESQKIDMKLFGKQAVYCCKQSSQSAVAPEELKEMQAEQEDLKNTTKNLKENNAKMRNELGELEKLPPTSEIPVVKNELKQTWIELQSRLAALRPDEPDKEKEEVTLKTPEEIAKLDQQIEKYKALWLSHRKTCKQAIRVVQDILADDEARSSLMEQIGLEDDSAELTSLEQEHIQSHAAPAPKAESRHHSHPPVGIKRTFSGSIKV</sequence>
<evidence type="ECO:0000256" key="2">
    <source>
        <dbReference type="ARBA" id="ARBA00007922"/>
    </source>
</evidence>
<dbReference type="GO" id="GO:0000794">
    <property type="term" value="C:condensed nuclear chromosome"/>
    <property type="evidence" value="ECO:0007669"/>
    <property type="project" value="TreeGrafter"/>
</dbReference>
<feature type="region of interest" description="Disordered" evidence="7">
    <location>
        <begin position="210"/>
        <end position="250"/>
    </location>
</feature>
<dbReference type="VEuPathDB" id="FungiDB:PTTG_28896"/>
<dbReference type="EMBL" id="ADAS02000151">
    <property type="protein sequence ID" value="OAV88845.1"/>
    <property type="molecule type" value="Genomic_DNA"/>
</dbReference>
<dbReference type="Proteomes" id="UP000005240">
    <property type="component" value="Unassembled WGS sequence"/>
</dbReference>
<dbReference type="EnsemblFungi" id="PTTG_28896-t43_1">
    <property type="protein sequence ID" value="PTTG_28896-t43_1-p1"/>
    <property type="gene ID" value="PTTG_28896"/>
</dbReference>
<dbReference type="InterPro" id="IPR010776">
    <property type="entry name" value="Hop2_WH_dom"/>
</dbReference>
<dbReference type="GO" id="GO:0120231">
    <property type="term" value="C:DNA recombinase auxiliary factor complex"/>
    <property type="evidence" value="ECO:0007669"/>
    <property type="project" value="TreeGrafter"/>
</dbReference>
<proteinExistence type="inferred from homology"/>
<dbReference type="GO" id="GO:0007129">
    <property type="term" value="P:homologous chromosome pairing at meiosis"/>
    <property type="evidence" value="ECO:0007669"/>
    <property type="project" value="TreeGrafter"/>
</dbReference>
<evidence type="ECO:0000313" key="11">
    <source>
        <dbReference type="Proteomes" id="UP000005240"/>
    </source>
</evidence>
<evidence type="ECO:0000256" key="1">
    <source>
        <dbReference type="ARBA" id="ARBA00004123"/>
    </source>
</evidence>
<dbReference type="GO" id="GO:0000709">
    <property type="term" value="P:meiotic joint molecule formation"/>
    <property type="evidence" value="ECO:0007669"/>
    <property type="project" value="TreeGrafter"/>
</dbReference>
<evidence type="ECO:0000313" key="10">
    <source>
        <dbReference type="EnsemblFungi" id="PTTG_28896-t43_1-p1"/>
    </source>
</evidence>
<feature type="coiled-coil region" evidence="6">
    <location>
        <begin position="75"/>
        <end position="109"/>
    </location>
</feature>
<dbReference type="GO" id="GO:0010774">
    <property type="term" value="P:meiotic strand invasion involved in reciprocal meiotic recombination"/>
    <property type="evidence" value="ECO:0007669"/>
    <property type="project" value="TreeGrafter"/>
</dbReference>
<evidence type="ECO:0000256" key="3">
    <source>
        <dbReference type="ARBA" id="ARBA00023172"/>
    </source>
</evidence>
<keyword evidence="6" id="KW-0175">Coiled coil</keyword>
<keyword evidence="11" id="KW-1185">Reference proteome</keyword>
<accession>A0A180G822</accession>
<organism evidence="9">
    <name type="scientific">Puccinia triticina (isolate 1-1 / race 1 (BBBD))</name>
    <name type="common">Brown leaf rust fungus</name>
    <dbReference type="NCBI Taxonomy" id="630390"/>
    <lineage>
        <taxon>Eukaryota</taxon>
        <taxon>Fungi</taxon>
        <taxon>Dikarya</taxon>
        <taxon>Basidiomycota</taxon>
        <taxon>Pucciniomycotina</taxon>
        <taxon>Pucciniomycetes</taxon>
        <taxon>Pucciniales</taxon>
        <taxon>Pucciniaceae</taxon>
        <taxon>Puccinia</taxon>
    </lineage>
</organism>
<dbReference type="STRING" id="630390.A0A180G822"/>
<feature type="domain" description="Homologous-pairing protein 2 winged helix" evidence="8">
    <location>
        <begin position="23"/>
        <end position="63"/>
    </location>
</feature>
<dbReference type="Gene3D" id="1.10.10.10">
    <property type="entry name" value="Winged helix-like DNA-binding domain superfamily/Winged helix DNA-binding domain"/>
    <property type="match status" value="1"/>
</dbReference>
<evidence type="ECO:0000256" key="5">
    <source>
        <dbReference type="ARBA" id="ARBA00023254"/>
    </source>
</evidence>
<reference evidence="9" key="2">
    <citation type="submission" date="2016-05" db="EMBL/GenBank/DDBJ databases">
        <title>Comparative analysis highlights variable genome content of wheat rusts and divergence of the mating loci.</title>
        <authorList>
            <person name="Cuomo C.A."/>
            <person name="Bakkeren G."/>
            <person name="Szabo L."/>
            <person name="Khalil H."/>
            <person name="Joly D."/>
            <person name="Goldberg J."/>
            <person name="Young S."/>
            <person name="Zeng Q."/>
            <person name="Fellers J."/>
        </authorList>
    </citation>
    <scope>NUCLEOTIDE SEQUENCE [LARGE SCALE GENOMIC DNA]</scope>
    <source>
        <strain evidence="9">1-1 BBBD Race 1</strain>
    </source>
</reference>
<evidence type="ECO:0000256" key="7">
    <source>
        <dbReference type="SAM" id="MobiDB-lite"/>
    </source>
</evidence>
<dbReference type="PANTHER" id="PTHR15938:SF0">
    <property type="entry name" value="HOMOLOGOUS-PAIRING PROTEIN 2 HOMOLOG"/>
    <property type="match status" value="1"/>
</dbReference>
<reference evidence="9" key="1">
    <citation type="submission" date="2009-11" db="EMBL/GenBank/DDBJ databases">
        <authorList>
            <consortium name="The Broad Institute Genome Sequencing Platform"/>
            <person name="Ward D."/>
            <person name="Feldgarden M."/>
            <person name="Earl A."/>
            <person name="Young S.K."/>
            <person name="Zeng Q."/>
            <person name="Koehrsen M."/>
            <person name="Alvarado L."/>
            <person name="Berlin A."/>
            <person name="Bochicchio J."/>
            <person name="Borenstein D."/>
            <person name="Chapman S.B."/>
            <person name="Chen Z."/>
            <person name="Engels R."/>
            <person name="Freedman E."/>
            <person name="Gellesch M."/>
            <person name="Goldberg J."/>
            <person name="Griggs A."/>
            <person name="Gujja S."/>
            <person name="Heilman E."/>
            <person name="Heiman D."/>
            <person name="Hepburn T."/>
            <person name="Howarth C."/>
            <person name="Jen D."/>
            <person name="Larson L."/>
            <person name="Lewis B."/>
            <person name="Mehta T."/>
            <person name="Park D."/>
            <person name="Pearson M."/>
            <person name="Roberts A."/>
            <person name="Saif S."/>
            <person name="Shea T."/>
            <person name="Shenoy N."/>
            <person name="Sisk P."/>
            <person name="Stolte C."/>
            <person name="Sykes S."/>
            <person name="Thomson T."/>
            <person name="Walk T."/>
            <person name="White J."/>
            <person name="Yandava C."/>
            <person name="Izard J."/>
            <person name="Baranova O.V."/>
            <person name="Blanton J.M."/>
            <person name="Tanner A.C."/>
            <person name="Dewhirst F.E."/>
            <person name="Haas B."/>
            <person name="Nusbaum C."/>
            <person name="Birren B."/>
        </authorList>
    </citation>
    <scope>NUCLEOTIDE SEQUENCE [LARGE SCALE GENOMIC DNA]</scope>
    <source>
        <strain evidence="9">1-1 BBBD Race 1</strain>
    </source>
</reference>
<protein>
    <submittedName>
        <fullName evidence="10">TBPIP domain-containing protein</fullName>
    </submittedName>
</protein>
<evidence type="ECO:0000256" key="4">
    <source>
        <dbReference type="ARBA" id="ARBA00023242"/>
    </source>
</evidence>
<comment type="subcellular location">
    <subcellularLocation>
        <location evidence="1">Nucleus</location>
    </subcellularLocation>
</comment>
<keyword evidence="5" id="KW-0469">Meiosis</keyword>
<dbReference type="GO" id="GO:0003690">
    <property type="term" value="F:double-stranded DNA binding"/>
    <property type="evidence" value="ECO:0007669"/>
    <property type="project" value="TreeGrafter"/>
</dbReference>
<evidence type="ECO:0000313" key="9">
    <source>
        <dbReference type="EMBL" id="OAV88845.1"/>
    </source>
</evidence>
<dbReference type="PANTHER" id="PTHR15938">
    <property type="entry name" value="TBP-1 INTERACTING PROTEIN"/>
    <property type="match status" value="1"/>
</dbReference>
<dbReference type="GO" id="GO:0120230">
    <property type="term" value="F:recombinase activator activity"/>
    <property type="evidence" value="ECO:0007669"/>
    <property type="project" value="TreeGrafter"/>
</dbReference>
<dbReference type="Pfam" id="PF07106">
    <property type="entry name" value="WHD_TBPIP"/>
    <property type="match status" value="1"/>
</dbReference>
<reference evidence="10 11" key="3">
    <citation type="journal article" date="2017" name="G3 (Bethesda)">
        <title>Comparative analysis highlights variable genome content of wheat rusts and divergence of the mating loci.</title>
        <authorList>
            <person name="Cuomo C.A."/>
            <person name="Bakkeren G."/>
            <person name="Khalil H.B."/>
            <person name="Panwar V."/>
            <person name="Joly D."/>
            <person name="Linning R."/>
            <person name="Sakthikumar S."/>
            <person name="Song X."/>
            <person name="Adiconis X."/>
            <person name="Fan L."/>
            <person name="Goldberg J.M."/>
            <person name="Levin J.Z."/>
            <person name="Young S."/>
            <person name="Zeng Q."/>
            <person name="Anikster Y."/>
            <person name="Bruce M."/>
            <person name="Wang M."/>
            <person name="Yin C."/>
            <person name="McCallum B."/>
            <person name="Szabo L.J."/>
            <person name="Hulbert S."/>
            <person name="Chen X."/>
            <person name="Fellers J.P."/>
        </authorList>
    </citation>
    <scope>NUCLEOTIDE SEQUENCE</scope>
    <source>
        <strain evidence="11">Isolate 1-1 / race 1 (BBBD)</strain>
        <strain evidence="10">isolate 1-1 / race 1 (BBBD)</strain>
    </source>
</reference>
<name>A0A180G822_PUCT1</name>
<keyword evidence="3" id="KW-0233">DNA recombination</keyword>
<evidence type="ECO:0000256" key="6">
    <source>
        <dbReference type="SAM" id="Coils"/>
    </source>
</evidence>
<gene>
    <name evidence="9" type="ORF">PTTG_28896</name>
</gene>